<evidence type="ECO:0000313" key="2">
    <source>
        <dbReference type="EMBL" id="TBU21567.1"/>
    </source>
</evidence>
<feature type="compositionally biased region" description="Polar residues" evidence="1">
    <location>
        <begin position="1"/>
        <end position="25"/>
    </location>
</feature>
<dbReference type="Proteomes" id="UP000292957">
    <property type="component" value="Unassembled WGS sequence"/>
</dbReference>
<dbReference type="EMBL" id="ML143595">
    <property type="protein sequence ID" value="TBU21567.1"/>
    <property type="molecule type" value="Genomic_DNA"/>
</dbReference>
<feature type="region of interest" description="Disordered" evidence="1">
    <location>
        <begin position="215"/>
        <end position="253"/>
    </location>
</feature>
<feature type="region of interest" description="Disordered" evidence="1">
    <location>
        <begin position="1"/>
        <end position="62"/>
    </location>
</feature>
<gene>
    <name evidence="2" type="ORF">BD311DRAFT_227149</name>
</gene>
<evidence type="ECO:0000256" key="1">
    <source>
        <dbReference type="SAM" id="MobiDB-lite"/>
    </source>
</evidence>
<proteinExistence type="predicted"/>
<protein>
    <submittedName>
        <fullName evidence="2">Uncharacterized protein</fullName>
    </submittedName>
</protein>
<accession>A0A4Q9M5J7</accession>
<reference evidence="2" key="1">
    <citation type="submission" date="2019-01" db="EMBL/GenBank/DDBJ databases">
        <title>Draft genome sequences of three monokaryotic isolates of the white-rot basidiomycete fungus Dichomitus squalens.</title>
        <authorList>
            <consortium name="DOE Joint Genome Institute"/>
            <person name="Lopez S.C."/>
            <person name="Andreopoulos B."/>
            <person name="Pangilinan J."/>
            <person name="Lipzen A."/>
            <person name="Riley R."/>
            <person name="Ahrendt S."/>
            <person name="Ng V."/>
            <person name="Barry K."/>
            <person name="Daum C."/>
            <person name="Grigoriev I.V."/>
            <person name="Hilden K.S."/>
            <person name="Makela M.R."/>
            <person name="de Vries R.P."/>
        </authorList>
    </citation>
    <scope>NUCLEOTIDE SEQUENCE [LARGE SCALE GENOMIC DNA]</scope>
    <source>
        <strain evidence="2">OM18370.1</strain>
    </source>
</reference>
<sequence>MRAHTSLASSSITHVQNNSKSSLESTHLEETVAAECEERRKEASSCGRVSSDRVASRAPPGLVSSTRRIASGRVRHSSSSRYEYGSSITGQELPLAAMAAQKRVKSSDWLLNKCQARSIAACPRSTLFLPAIVTSPTWQTSPPVPAYGAYVLPFLFPVYSHRRCPADLASYLPARASTDAGLIQHRSDIPVVSPSHARQAQAADRVVRTVKTVRDHCCSHSRSRARQRPATPRHPPHAHRARSSEWPGSTSTT</sequence>
<name>A0A4Q9M5J7_9APHY</name>
<organism evidence="2">
    <name type="scientific">Dichomitus squalens</name>
    <dbReference type="NCBI Taxonomy" id="114155"/>
    <lineage>
        <taxon>Eukaryota</taxon>
        <taxon>Fungi</taxon>
        <taxon>Dikarya</taxon>
        <taxon>Basidiomycota</taxon>
        <taxon>Agaricomycotina</taxon>
        <taxon>Agaricomycetes</taxon>
        <taxon>Polyporales</taxon>
        <taxon>Polyporaceae</taxon>
        <taxon>Dichomitus</taxon>
    </lineage>
</organism>
<dbReference type="AlphaFoldDB" id="A0A4Q9M5J7"/>
<feature type="compositionally biased region" description="Basic and acidic residues" evidence="1">
    <location>
        <begin position="26"/>
        <end position="43"/>
    </location>
</feature>